<reference evidence="1 2" key="1">
    <citation type="submission" date="2020-08" db="EMBL/GenBank/DDBJ databases">
        <authorList>
            <person name="Newling K."/>
            <person name="Davey J."/>
            <person name="Forrester S."/>
        </authorList>
    </citation>
    <scope>NUCLEOTIDE SEQUENCE [LARGE SCALE GENOMIC DNA]</scope>
    <source>
        <strain evidence="2">Crithidia deanei Carvalho (ATCC PRA-265)</strain>
    </source>
</reference>
<keyword evidence="2" id="KW-1185">Reference proteome</keyword>
<organism evidence="1 2">
    <name type="scientific">Angomonas deanei</name>
    <dbReference type="NCBI Taxonomy" id="59799"/>
    <lineage>
        <taxon>Eukaryota</taxon>
        <taxon>Discoba</taxon>
        <taxon>Euglenozoa</taxon>
        <taxon>Kinetoplastea</taxon>
        <taxon>Metakinetoplastina</taxon>
        <taxon>Trypanosomatida</taxon>
        <taxon>Trypanosomatidae</taxon>
        <taxon>Strigomonadinae</taxon>
        <taxon>Angomonas</taxon>
    </lineage>
</organism>
<name>A0A7G2CAS2_9TRYP</name>
<protein>
    <submittedName>
        <fullName evidence="1">Uncharacterized protein</fullName>
    </submittedName>
</protein>
<accession>A0A7G2CAS2</accession>
<dbReference type="Proteomes" id="UP000515908">
    <property type="component" value="Chromosome 07"/>
</dbReference>
<evidence type="ECO:0000313" key="1">
    <source>
        <dbReference type="EMBL" id="CAD2216858.1"/>
    </source>
</evidence>
<sequence length="76" mass="8768">MGTLQELVSVWMSAVLHPKEKLAPVIIAFRDPWEACMRQVAESLNFPSWQIDKIQFVDTPEQVMEIVRAEEALLKE</sequence>
<dbReference type="EMBL" id="LR877151">
    <property type="protein sequence ID" value="CAD2216858.1"/>
    <property type="molecule type" value="Genomic_DNA"/>
</dbReference>
<dbReference type="AlphaFoldDB" id="A0A7G2CAS2"/>
<dbReference type="Gene3D" id="3.40.50.450">
    <property type="match status" value="1"/>
</dbReference>
<evidence type="ECO:0000313" key="2">
    <source>
        <dbReference type="Proteomes" id="UP000515908"/>
    </source>
</evidence>
<dbReference type="VEuPathDB" id="TriTrypDB:ADEAN_000433600"/>
<dbReference type="SUPFAM" id="SSF102405">
    <property type="entry name" value="MCP/YpsA-like"/>
    <property type="match status" value="1"/>
</dbReference>
<gene>
    <name evidence="1" type="ORF">ADEAN_000433600</name>
</gene>
<proteinExistence type="predicted"/>